<accession>A0A9P8A918</accession>
<name>A0A9P8A918_MORAP</name>
<dbReference type="EMBL" id="JAIFTL010000060">
    <property type="protein sequence ID" value="KAG9324656.1"/>
    <property type="molecule type" value="Genomic_DNA"/>
</dbReference>
<dbReference type="GO" id="GO:0005730">
    <property type="term" value="C:nucleolus"/>
    <property type="evidence" value="ECO:0007669"/>
    <property type="project" value="TreeGrafter"/>
</dbReference>
<feature type="compositionally biased region" description="Acidic residues" evidence="1">
    <location>
        <begin position="655"/>
        <end position="669"/>
    </location>
</feature>
<dbReference type="AlphaFoldDB" id="A0A9P8A918"/>
<gene>
    <name evidence="2" type="ORF">KVV02_000333</name>
</gene>
<proteinExistence type="predicted"/>
<comment type="caution">
    <text evidence="2">The sequence shown here is derived from an EMBL/GenBank/DDBJ whole genome shotgun (WGS) entry which is preliminary data.</text>
</comment>
<feature type="compositionally biased region" description="Low complexity" evidence="1">
    <location>
        <begin position="594"/>
        <end position="603"/>
    </location>
</feature>
<dbReference type="PANTHER" id="PTHR15633:SF2">
    <property type="entry name" value="NUCLEOLAR PROTEIN 11"/>
    <property type="match status" value="1"/>
</dbReference>
<feature type="region of interest" description="Disordered" evidence="1">
    <location>
        <begin position="837"/>
        <end position="874"/>
    </location>
</feature>
<evidence type="ECO:0000313" key="3">
    <source>
        <dbReference type="Proteomes" id="UP000717515"/>
    </source>
</evidence>
<protein>
    <submittedName>
        <fullName evidence="2">Uncharacterized protein</fullName>
    </submittedName>
</protein>
<dbReference type="GO" id="GO:0003723">
    <property type="term" value="F:RNA binding"/>
    <property type="evidence" value="ECO:0007669"/>
    <property type="project" value="TreeGrafter"/>
</dbReference>
<reference evidence="2" key="1">
    <citation type="submission" date="2021-07" db="EMBL/GenBank/DDBJ databases">
        <title>Draft genome of Mortierella alpina, strain LL118, isolated from an aspen leaf litter sample.</title>
        <authorList>
            <person name="Yang S."/>
            <person name="Vinatzer B.A."/>
        </authorList>
    </citation>
    <scope>NUCLEOTIDE SEQUENCE</scope>
    <source>
        <strain evidence="2">LL118</strain>
    </source>
</reference>
<feature type="region of interest" description="Disordered" evidence="1">
    <location>
        <begin position="576"/>
        <end position="696"/>
    </location>
</feature>
<feature type="compositionally biased region" description="Basic and acidic residues" evidence="1">
    <location>
        <begin position="618"/>
        <end position="632"/>
    </location>
</feature>
<dbReference type="PANTHER" id="PTHR15633">
    <property type="entry name" value="NUCLEOLAR PROTEIN 11"/>
    <property type="match status" value="1"/>
</dbReference>
<evidence type="ECO:0000313" key="2">
    <source>
        <dbReference type="EMBL" id="KAG9324656.1"/>
    </source>
</evidence>
<feature type="region of interest" description="Disordered" evidence="1">
    <location>
        <begin position="1040"/>
        <end position="1061"/>
    </location>
</feature>
<feature type="compositionally biased region" description="Acidic residues" evidence="1">
    <location>
        <begin position="682"/>
        <end position="692"/>
    </location>
</feature>
<dbReference type="Proteomes" id="UP000717515">
    <property type="component" value="Unassembled WGS sequence"/>
</dbReference>
<sequence>MPVNVDDPFLLASFSSATHQHQHQAAVSCTPEGREGLAHAEESSELLVVAIQGEGVQLYNTADQKCILSYSTPPGYSFSGSAQTIQRSEHVRHVYSVIAKGTDVPAKEEGKVVWMWKDESSTSMTSLAMADAAMEEDTVKPTAAVKSVHKFDRQIQQLFVSPLLPKHVLLSNIDGSISLVTEDLKRVVNTKDFFTVPEVKTAKKGKKDAAAALEKSGSTIWATTFNTTGSWISSSALAPNTLIIMTIVELTSENKTAVSLKYVNEEQRGFSTFGEVDIVAAAGASGFAFDVQSGQLSFMTAAGQLKIYSFETSQGSYVVSATETLTLPLPGYAIASSTSAPKASRKGSKAPVEIDAKIPRVDAVALGDNYLAVAGIHQTNGKDELTLTIWDIRYGTLQAKHVVPGTFSAQNTTCQLALLPGSVLVMTISTLHNTTLKSDIYLCPFYAEPMSLLGAMGRMKDTAPFLGQTGALIAQDAYTATTTALLTPSNIVGVVNGKGLIADGDDLEKQLEEAQTAERQALESLGSESRTSTAQEFESAFFKHVEQRTAEAVSDLMNRFGVKSEDVQAAIKAEEEKKMAAQNQTGAAQDMDVDPVPLVAPVDTNSGKKKKNKASKAAAKEVKKESKADGKNKVKTKSKSKAAEAVMDGSSSESSSDEEEDEGEEEPEVIDLSSDDERNGDNDEEQEYELNEEQERDRMEAYLNAVDEWRKTEAEAIKNYKVQRRLLRAGRKQAPLPELSHHFVSTVVGRCFNRLSNGQPDMGFWPAKVIEYLIENQLVGNSNPGAGQSGIALELMEREQWSLVELALKKLHDIPEMDMVLMLKQVIGLNKSKASSATSTTSATASQGTPVSTKSTTTKASHNSTSSSSASASSASTASTALSTAVPDIPHFLNVIMAAPRNEIFMQQAVKRLTVEELSIVLEILKGWIGIWDERGGIGHQNQQPDKKQLPGGLPGYGLMIEFTTLLMDVHFPSLILSPHLHPVLKAIQKSIQRETEVSNQLEQTLRGPLGLFDRKHREMIRRKKEATVSGYAAASNSVQGSAAAGGAGAGADKRRRRRWEGGEGIPDYGVEIIHL</sequence>
<evidence type="ECO:0000256" key="1">
    <source>
        <dbReference type="SAM" id="MobiDB-lite"/>
    </source>
</evidence>
<dbReference type="InterPro" id="IPR042859">
    <property type="entry name" value="NOL11"/>
</dbReference>
<dbReference type="GO" id="GO:0030490">
    <property type="term" value="P:maturation of SSU-rRNA"/>
    <property type="evidence" value="ECO:0007669"/>
    <property type="project" value="InterPro"/>
</dbReference>
<organism evidence="2 3">
    <name type="scientific">Mortierella alpina</name>
    <name type="common">Oleaginous fungus</name>
    <name type="synonym">Mortierella renispora</name>
    <dbReference type="NCBI Taxonomy" id="64518"/>
    <lineage>
        <taxon>Eukaryota</taxon>
        <taxon>Fungi</taxon>
        <taxon>Fungi incertae sedis</taxon>
        <taxon>Mucoromycota</taxon>
        <taxon>Mortierellomycotina</taxon>
        <taxon>Mortierellomycetes</taxon>
        <taxon>Mortierellales</taxon>
        <taxon>Mortierellaceae</taxon>
        <taxon>Mortierella</taxon>
    </lineage>
</organism>